<evidence type="ECO:0000256" key="3">
    <source>
        <dbReference type="ARBA" id="ARBA00023136"/>
    </source>
</evidence>
<dbReference type="Proteomes" id="UP000023762">
    <property type="component" value="Chromosome"/>
</dbReference>
<dbReference type="STRING" id="391036.EHF_0090"/>
<accession>X5H166</accession>
<keyword evidence="9" id="KW-1185">Reference proteome</keyword>
<dbReference type="Gene3D" id="3.30.1490.110">
    <property type="match status" value="1"/>
</dbReference>
<dbReference type="PANTHER" id="PTHR32432">
    <property type="entry name" value="CELL DIVISION PROTEIN FTSA-RELATED"/>
    <property type="match status" value="1"/>
</dbReference>
<dbReference type="Pfam" id="PF02491">
    <property type="entry name" value="SHS2_FTSA"/>
    <property type="match status" value="1"/>
</dbReference>
<dbReference type="eggNOG" id="COG0849">
    <property type="taxonomic scope" value="Bacteria"/>
</dbReference>
<comment type="subunit">
    <text evidence="5">Self-interacts. Interacts with FtsZ.</text>
</comment>
<keyword evidence="1 5" id="KW-1003">Cell membrane</keyword>
<evidence type="ECO:0000256" key="5">
    <source>
        <dbReference type="HAMAP-Rule" id="MF_02033"/>
    </source>
</evidence>
<dbReference type="OrthoDB" id="9810567at2"/>
<keyword evidence="3 5" id="KW-0472">Membrane</keyword>
<keyword evidence="2 5" id="KW-0132">Cell division</keyword>
<dbReference type="InterPro" id="IPR043129">
    <property type="entry name" value="ATPase_NBD"/>
</dbReference>
<comment type="similarity">
    <text evidence="5 6">Belongs to the FtsA/MreB family.</text>
</comment>
<comment type="subcellular location">
    <subcellularLocation>
        <location evidence="5">Cell membrane</location>
        <topology evidence="5">Peripheral membrane protein</topology>
        <orientation evidence="5">Cytoplasmic side</orientation>
    </subcellularLocation>
    <text evidence="5">Localizes to the Z ring in an FtsZ-dependent manner. Targeted to the membrane through a conserved C-terminal amphipathic helix.</text>
</comment>
<proteinExistence type="inferred from homology"/>
<dbReference type="InterPro" id="IPR050696">
    <property type="entry name" value="FtsA/MreB"/>
</dbReference>
<gene>
    <name evidence="5 8" type="primary">ftsA</name>
    <name evidence="8" type="ORF">EHF_0090</name>
</gene>
<evidence type="ECO:0000256" key="4">
    <source>
        <dbReference type="ARBA" id="ARBA00023306"/>
    </source>
</evidence>
<evidence type="ECO:0000256" key="2">
    <source>
        <dbReference type="ARBA" id="ARBA00022618"/>
    </source>
</evidence>
<dbReference type="InterPro" id="IPR003494">
    <property type="entry name" value="SHS2_FtsA"/>
</dbReference>
<evidence type="ECO:0000256" key="1">
    <source>
        <dbReference type="ARBA" id="ARBA00022475"/>
    </source>
</evidence>
<dbReference type="NCBIfam" id="TIGR01174">
    <property type="entry name" value="ftsA"/>
    <property type="match status" value="1"/>
</dbReference>
<sequence length="415" mass="45349">MLHSAVITDPRRGVFAIVDLGSTKIVCFLFRISHNNDLEIIGIGYKASEGISGGTITDMESAKCSILSCIESAKGMAQEPIISQVFVNISGCDIDSASIINEISVTMHEISDADIRNIMLQTYDKCHNGQVVLHNIPIVYCLDDLNNITELRGLYGSRLKASMHVITASKSALLNIENCITSCSNLNVVGCIAEPYASGLSCLTDDEKELGAMVMDIGGRYTSIGIFNKGRLIYVDSVPLGGIHITNDIAYGLCISVKDAERIKVLYGDAMLISPDKDGIIEADIGEDEVISVVRSDLGKIIRPRVEEIFNVVKSRIAKQKNLINRIIITGGSSQLTNIKEVASHVFKKQVRIGLPIELKGITHDYKYNPSFSAAIGTVLLISNRIHTKRKNTPKKGNMLKKFLRLIAVKIDKLV</sequence>
<dbReference type="SUPFAM" id="SSF53067">
    <property type="entry name" value="Actin-like ATPase domain"/>
    <property type="match status" value="2"/>
</dbReference>
<reference evidence="8 9" key="1">
    <citation type="submission" date="2014-03" db="EMBL/GenBank/DDBJ databases">
        <title>Sequencing and Comparison of Genomes and Transcriptome Profiles of Human Ehrlichiosis Agents.</title>
        <authorList>
            <person name="Lin M."/>
            <person name="Daugherty S.C."/>
            <person name="Nagaraj S."/>
            <person name="Cheng Z."/>
            <person name="Xiong Q."/>
            <person name="Lin F.-Y."/>
            <person name="Sengamalay N."/>
            <person name="Ott S."/>
            <person name="Godinez A."/>
            <person name="Tallon L.J."/>
            <person name="Sadzewicz L."/>
            <person name="Fraser C.M."/>
            <person name="Dunning Hotopp J.C."/>
            <person name="Rikihisa Y."/>
        </authorList>
    </citation>
    <scope>NUCLEOTIDE SEQUENCE [LARGE SCALE GENOMIC DNA]</scope>
    <source>
        <strain evidence="8 9">HF</strain>
    </source>
</reference>
<dbReference type="PANTHER" id="PTHR32432:SF4">
    <property type="entry name" value="CELL DIVISION PROTEIN FTSA"/>
    <property type="match status" value="1"/>
</dbReference>
<dbReference type="InterPro" id="IPR020823">
    <property type="entry name" value="Cell_div_FtsA"/>
</dbReference>
<dbReference type="KEGG" id="ehh:EHF_0090"/>
<dbReference type="GO" id="GO:0009898">
    <property type="term" value="C:cytoplasmic side of plasma membrane"/>
    <property type="evidence" value="ECO:0007669"/>
    <property type="project" value="UniProtKB-UniRule"/>
</dbReference>
<dbReference type="HOGENOM" id="CLU_037850_3_0_5"/>
<evidence type="ECO:0000259" key="7">
    <source>
        <dbReference type="SMART" id="SM00842"/>
    </source>
</evidence>
<dbReference type="RefSeq" id="WP_044193986.1">
    <property type="nucleotide sequence ID" value="NZ_CP007474.1"/>
</dbReference>
<organism evidence="8 9">
    <name type="scientific">Ehrlichia japonica</name>
    <dbReference type="NCBI Taxonomy" id="391036"/>
    <lineage>
        <taxon>Bacteria</taxon>
        <taxon>Pseudomonadati</taxon>
        <taxon>Pseudomonadota</taxon>
        <taxon>Alphaproteobacteria</taxon>
        <taxon>Rickettsiales</taxon>
        <taxon>Anaplasmataceae</taxon>
        <taxon>Ehrlichia</taxon>
    </lineage>
</organism>
<dbReference type="HAMAP" id="MF_02033">
    <property type="entry name" value="FtsA"/>
    <property type="match status" value="1"/>
</dbReference>
<comment type="function">
    <text evidence="5 6">Cell division protein that is involved in the assembly of the Z ring. May serve as a membrane anchor for the Z ring.</text>
</comment>
<dbReference type="CDD" id="cd24048">
    <property type="entry name" value="ASKHA_NBD_FtsA"/>
    <property type="match status" value="1"/>
</dbReference>
<dbReference type="Pfam" id="PF14450">
    <property type="entry name" value="FtsA"/>
    <property type="match status" value="1"/>
</dbReference>
<feature type="domain" description="SHS2" evidence="7">
    <location>
        <begin position="15"/>
        <end position="202"/>
    </location>
</feature>
<protein>
    <recommendedName>
        <fullName evidence="5 6">Cell division protein FtsA</fullName>
    </recommendedName>
</protein>
<dbReference type="Gene3D" id="3.30.420.40">
    <property type="match status" value="1"/>
</dbReference>
<evidence type="ECO:0000256" key="6">
    <source>
        <dbReference type="PIRNR" id="PIRNR003101"/>
    </source>
</evidence>
<dbReference type="SMART" id="SM00842">
    <property type="entry name" value="FtsA"/>
    <property type="match status" value="1"/>
</dbReference>
<dbReference type="PIRSF" id="PIRSF003101">
    <property type="entry name" value="FtsA"/>
    <property type="match status" value="1"/>
</dbReference>
<keyword evidence="4 5" id="KW-0131">Cell cycle</keyword>
<evidence type="ECO:0000313" key="8">
    <source>
        <dbReference type="EMBL" id="AHX04524.1"/>
    </source>
</evidence>
<dbReference type="EMBL" id="CP007474">
    <property type="protein sequence ID" value="AHX04524.1"/>
    <property type="molecule type" value="Genomic_DNA"/>
</dbReference>
<dbReference type="GO" id="GO:0043093">
    <property type="term" value="P:FtsZ-dependent cytokinesis"/>
    <property type="evidence" value="ECO:0007669"/>
    <property type="project" value="UniProtKB-UniRule"/>
</dbReference>
<evidence type="ECO:0000313" key="9">
    <source>
        <dbReference type="Proteomes" id="UP000023762"/>
    </source>
</evidence>
<dbReference type="AlphaFoldDB" id="X5H166"/>
<name>X5H166_9RICK</name>
<dbReference type="GO" id="GO:0032153">
    <property type="term" value="C:cell division site"/>
    <property type="evidence" value="ECO:0007669"/>
    <property type="project" value="UniProtKB-UniRule"/>
</dbReference>